<dbReference type="Proteomes" id="UP000291613">
    <property type="component" value="Unassembled WGS sequence"/>
</dbReference>
<dbReference type="AlphaFoldDB" id="A0A4Q9GM37"/>
<keyword evidence="3" id="KW-1185">Reference proteome</keyword>
<comment type="caution">
    <text evidence="2">The sequence shown here is derived from an EMBL/GenBank/DDBJ whole genome shotgun (WGS) entry which is preliminary data.</text>
</comment>
<proteinExistence type="predicted"/>
<dbReference type="EMBL" id="SIUB01000002">
    <property type="protein sequence ID" value="TBN54175.1"/>
    <property type="molecule type" value="Genomic_DNA"/>
</dbReference>
<dbReference type="OrthoDB" id="7926359at2"/>
<organism evidence="2 3">
    <name type="scientific">Hansschlegelia quercus</name>
    <dbReference type="NCBI Taxonomy" id="2528245"/>
    <lineage>
        <taxon>Bacteria</taxon>
        <taxon>Pseudomonadati</taxon>
        <taxon>Pseudomonadota</taxon>
        <taxon>Alphaproteobacteria</taxon>
        <taxon>Hyphomicrobiales</taxon>
        <taxon>Methylopilaceae</taxon>
        <taxon>Hansschlegelia</taxon>
    </lineage>
</organism>
<dbReference type="Gene3D" id="1.10.287.1490">
    <property type="match status" value="1"/>
</dbReference>
<gene>
    <name evidence="2" type="ORF">EYR15_04800</name>
</gene>
<feature type="region of interest" description="Disordered" evidence="1">
    <location>
        <begin position="207"/>
        <end position="232"/>
    </location>
</feature>
<evidence type="ECO:0000313" key="2">
    <source>
        <dbReference type="EMBL" id="TBN54175.1"/>
    </source>
</evidence>
<accession>A0A4Q9GM37</accession>
<dbReference type="RefSeq" id="WP_131001768.1">
    <property type="nucleotide sequence ID" value="NZ_JBHSZR010000005.1"/>
</dbReference>
<protein>
    <submittedName>
        <fullName evidence="2">Uncharacterized protein</fullName>
    </submittedName>
</protein>
<name>A0A4Q9GM37_9HYPH</name>
<reference evidence="2 3" key="1">
    <citation type="submission" date="2019-02" db="EMBL/GenBank/DDBJ databases">
        <title>Hansschlegelia quercus sp. nov., a novel methylotrophic bacterium from buds of oak (Quercus robur L.).</title>
        <authorList>
            <person name="Agafonova N.V."/>
            <person name="Kaparullina E.N."/>
            <person name="Grouzdev D.S."/>
            <person name="Doronina N.V."/>
        </authorList>
    </citation>
    <scope>NUCLEOTIDE SEQUENCE [LARGE SCALE GENOMIC DNA]</scope>
    <source>
        <strain evidence="2 3">Dub</strain>
    </source>
</reference>
<feature type="region of interest" description="Disordered" evidence="1">
    <location>
        <begin position="1"/>
        <end position="24"/>
    </location>
</feature>
<sequence>MSSEPHRDLPSSAFDGVTPPSRELTLWRDAPPAEPRAFALPPLKRFLPYALGAALLLGGGFAMANFATAPSLTDGVEEVTAIDARRMGLASNLDPAGSEKRSTALSRDVGALKNEIVRLQKALVQAKTGQATLTKTAAGQAAANQDEVRALKTEIAALTKTLGEAKDTSTAKIDALQAKVDQGKQDEAHVAELRDRLDKIEKANAELAAKRDEPATTGSVAKSEPAAAPPSPVVKGWTLREVYDDVAVLQGRRGTIEVERGATAPGIGRVKSIERRAGEWVVVTDRGLILQR</sequence>
<evidence type="ECO:0000313" key="3">
    <source>
        <dbReference type="Proteomes" id="UP000291613"/>
    </source>
</evidence>
<evidence type="ECO:0000256" key="1">
    <source>
        <dbReference type="SAM" id="MobiDB-lite"/>
    </source>
</evidence>